<dbReference type="RefSeq" id="WP_110188262.1">
    <property type="nucleotide sequence ID" value="NZ_CP177354.1"/>
</dbReference>
<feature type="domain" description="Transcription elongation factor GreA/GreB C-terminal" evidence="3">
    <location>
        <begin position="87"/>
        <end position="160"/>
    </location>
</feature>
<gene>
    <name evidence="4" type="ORF">WH50_16195</name>
</gene>
<evidence type="ECO:0000313" key="5">
    <source>
        <dbReference type="Proteomes" id="UP000248090"/>
    </source>
</evidence>
<dbReference type="PANTHER" id="PTHR30437:SF6">
    <property type="entry name" value="TRANSCRIPTION ELONGATION FACTOR GREB"/>
    <property type="match status" value="1"/>
</dbReference>
<accession>A0ABX5LUG5</accession>
<dbReference type="Proteomes" id="UP000248090">
    <property type="component" value="Unassembled WGS sequence"/>
</dbReference>
<dbReference type="EMBL" id="LAPT01000079">
    <property type="protein sequence ID" value="PXF30279.1"/>
    <property type="molecule type" value="Genomic_DNA"/>
</dbReference>
<dbReference type="PANTHER" id="PTHR30437">
    <property type="entry name" value="TRANSCRIPTION ELONGATION FACTOR GREA"/>
    <property type="match status" value="1"/>
</dbReference>
<evidence type="ECO:0000256" key="2">
    <source>
        <dbReference type="SAM" id="MobiDB-lite"/>
    </source>
</evidence>
<dbReference type="PROSITE" id="PS00830">
    <property type="entry name" value="GREAB_2"/>
    <property type="match status" value="1"/>
</dbReference>
<keyword evidence="1" id="KW-0175">Coiled coil</keyword>
<feature type="compositionally biased region" description="Basic and acidic residues" evidence="2">
    <location>
        <begin position="1"/>
        <end position="21"/>
    </location>
</feature>
<evidence type="ECO:0000256" key="1">
    <source>
        <dbReference type="SAM" id="Coils"/>
    </source>
</evidence>
<feature type="coiled-coil region" evidence="1">
    <location>
        <begin position="33"/>
        <end position="60"/>
    </location>
</feature>
<dbReference type="Gene3D" id="3.10.50.30">
    <property type="entry name" value="Transcription elongation factor, GreA/GreB, C-terminal domain"/>
    <property type="match status" value="1"/>
</dbReference>
<dbReference type="InterPro" id="IPR001437">
    <property type="entry name" value="Tscrpt_elong_fac_GreA/B_C"/>
</dbReference>
<dbReference type="InterPro" id="IPR018151">
    <property type="entry name" value="TF_GreA/GreB_CS"/>
</dbReference>
<keyword evidence="5" id="KW-1185">Reference proteome</keyword>
<reference evidence="4 5" key="1">
    <citation type="submission" date="2015-03" db="EMBL/GenBank/DDBJ databases">
        <authorList>
            <person name="Krishnan R."/>
            <person name="Midha S."/>
            <person name="Patil P.B."/>
            <person name="Rameshkumar N."/>
        </authorList>
    </citation>
    <scope>NUCLEOTIDE SEQUENCE [LARGE SCALE GENOMIC DNA]</scope>
    <source>
        <strain evidence="4 5">L1E11</strain>
    </source>
</reference>
<organism evidence="4 5">
    <name type="scientific">Pokkaliibacter plantistimulans</name>
    <dbReference type="NCBI Taxonomy" id="1635171"/>
    <lineage>
        <taxon>Bacteria</taxon>
        <taxon>Pseudomonadati</taxon>
        <taxon>Pseudomonadota</taxon>
        <taxon>Gammaproteobacteria</taxon>
        <taxon>Oceanospirillales</taxon>
        <taxon>Balneatrichaceae</taxon>
        <taxon>Pokkaliibacter</taxon>
    </lineage>
</organism>
<protein>
    <recommendedName>
        <fullName evidence="3">Transcription elongation factor GreA/GreB C-terminal domain-containing protein</fullName>
    </recommendedName>
</protein>
<proteinExistence type="predicted"/>
<feature type="region of interest" description="Disordered" evidence="2">
    <location>
        <begin position="1"/>
        <end position="26"/>
    </location>
</feature>
<dbReference type="InterPro" id="IPR023459">
    <property type="entry name" value="Tscrpt_elong_fac_GreA/B_fam"/>
</dbReference>
<name>A0ABX5LUG5_9GAMM</name>
<evidence type="ECO:0000259" key="3">
    <source>
        <dbReference type="Pfam" id="PF01272"/>
    </source>
</evidence>
<comment type="caution">
    <text evidence="4">The sequence shown here is derived from an EMBL/GenBank/DDBJ whole genome shotgun (WGS) entry which is preliminary data.</text>
</comment>
<sequence>MSRAFVKEDSDQPETLPDRPISDLPNYMTATGYQQMQQTLARLEQQLEQLKASSSFTANAERPMLERDLRYYRQRLQSAQLLSPPAQTDKISFGCQISFVDADERHFQFRIVGEDEADAEQGTISWASPLARALLGKQQGDTVLWPKPAGAIEIEITAISR</sequence>
<evidence type="ECO:0000313" key="4">
    <source>
        <dbReference type="EMBL" id="PXF30279.1"/>
    </source>
</evidence>
<dbReference type="Pfam" id="PF01272">
    <property type="entry name" value="GreA_GreB"/>
    <property type="match status" value="1"/>
</dbReference>
<dbReference type="PIRSF" id="PIRSF006092">
    <property type="entry name" value="GreA_GreB"/>
    <property type="match status" value="1"/>
</dbReference>
<dbReference type="SUPFAM" id="SSF54534">
    <property type="entry name" value="FKBP-like"/>
    <property type="match status" value="1"/>
</dbReference>
<dbReference type="InterPro" id="IPR036953">
    <property type="entry name" value="GreA/GreB_C_sf"/>
</dbReference>